<dbReference type="GO" id="GO:0003677">
    <property type="term" value="F:DNA binding"/>
    <property type="evidence" value="ECO:0007669"/>
    <property type="project" value="InterPro"/>
</dbReference>
<evidence type="ECO:0000313" key="3">
    <source>
        <dbReference type="EMBL" id="SDF87977.1"/>
    </source>
</evidence>
<dbReference type="InterPro" id="IPR001387">
    <property type="entry name" value="Cro/C1-type_HTH"/>
</dbReference>
<evidence type="ECO:0000256" key="2">
    <source>
        <dbReference type="SAM" id="Phobius"/>
    </source>
</evidence>
<proteinExistence type="predicted"/>
<dbReference type="Pfam" id="PF13413">
    <property type="entry name" value="HTH_25"/>
    <property type="match status" value="1"/>
</dbReference>
<dbReference type="InterPro" id="IPR010982">
    <property type="entry name" value="Lambda_DNA-bd_dom_sf"/>
</dbReference>
<keyword evidence="2" id="KW-0812">Transmembrane</keyword>
<dbReference type="OrthoDB" id="9797543at2"/>
<dbReference type="Gene3D" id="1.10.260.40">
    <property type="entry name" value="lambda repressor-like DNA-binding domains"/>
    <property type="match status" value="1"/>
</dbReference>
<dbReference type="SUPFAM" id="SSF47413">
    <property type="entry name" value="lambda repressor-like DNA-binding domains"/>
    <property type="match status" value="1"/>
</dbReference>
<dbReference type="PANTHER" id="PTHR34475">
    <property type="match status" value="1"/>
</dbReference>
<dbReference type="PANTHER" id="PTHR34475:SF1">
    <property type="entry name" value="CYTOSKELETON PROTEIN RODZ"/>
    <property type="match status" value="1"/>
</dbReference>
<sequence>MSELGSRLREARVNKGYTLNTLQQMTKIQKKYLQAIEEGQLEELPGTFYARAFVKQYADMVGLDGDTLLREYESELEVKNTSETIHREETEEMPSRLKTYHLNGENNQLEKMLSYLPMAILSVIIICIIFILIFAMRQISMQDKQETLSDQSDSNVVEVVKPSATPVGDSTEEVASTQKVNNKKDLADNQLLVGKEVITDISQPGEIKTYQLEGPIENYQFGAEGKAFVWLGVYEDNNMVLDQTINKDEKIEHQAKDTTQSVRLELGYPEGAQFMVNGKVVEADPSVPSVIVFKIKDQEATSSEEIAIEELTESNEETSFQGPAVLDPNYSSGE</sequence>
<feature type="region of interest" description="Disordered" evidence="1">
    <location>
        <begin position="310"/>
        <end position="334"/>
    </location>
</feature>
<dbReference type="RefSeq" id="WP_090289019.1">
    <property type="nucleotide sequence ID" value="NZ_FNCK01000001.1"/>
</dbReference>
<dbReference type="CDD" id="cd00093">
    <property type="entry name" value="HTH_XRE"/>
    <property type="match status" value="1"/>
</dbReference>
<protein>
    <submittedName>
        <fullName evidence="3">Helix-turn-helix domain-containing protein</fullName>
    </submittedName>
</protein>
<accession>A0A1G7PNZ8</accession>
<organism evidence="3 4">
    <name type="scientific">Facklamia miroungae</name>
    <dbReference type="NCBI Taxonomy" id="120956"/>
    <lineage>
        <taxon>Bacteria</taxon>
        <taxon>Bacillati</taxon>
        <taxon>Bacillota</taxon>
        <taxon>Bacilli</taxon>
        <taxon>Lactobacillales</taxon>
        <taxon>Aerococcaceae</taxon>
        <taxon>Facklamia</taxon>
    </lineage>
</organism>
<dbReference type="Proteomes" id="UP000199708">
    <property type="component" value="Unassembled WGS sequence"/>
</dbReference>
<evidence type="ECO:0000256" key="1">
    <source>
        <dbReference type="SAM" id="MobiDB-lite"/>
    </source>
</evidence>
<dbReference type="InterPro" id="IPR050400">
    <property type="entry name" value="Bact_Cytoskel_RodZ"/>
</dbReference>
<feature type="transmembrane region" description="Helical" evidence="2">
    <location>
        <begin position="115"/>
        <end position="135"/>
    </location>
</feature>
<dbReference type="STRING" id="120956.SAMN05421791_101322"/>
<dbReference type="EMBL" id="FNCK01000001">
    <property type="protein sequence ID" value="SDF87977.1"/>
    <property type="molecule type" value="Genomic_DNA"/>
</dbReference>
<evidence type="ECO:0000313" key="4">
    <source>
        <dbReference type="Proteomes" id="UP000199708"/>
    </source>
</evidence>
<keyword evidence="2" id="KW-1133">Transmembrane helix</keyword>
<gene>
    <name evidence="3" type="ORF">SAMN05421791_101322</name>
</gene>
<reference evidence="3 4" key="1">
    <citation type="submission" date="2016-10" db="EMBL/GenBank/DDBJ databases">
        <authorList>
            <person name="de Groot N.N."/>
        </authorList>
    </citation>
    <scope>NUCLEOTIDE SEQUENCE [LARGE SCALE GENOMIC DNA]</scope>
    <source>
        <strain evidence="3 4">ATCC BAA-466</strain>
    </source>
</reference>
<keyword evidence="4" id="KW-1185">Reference proteome</keyword>
<dbReference type="AlphaFoldDB" id="A0A1G7PNZ8"/>
<name>A0A1G7PNZ8_9LACT</name>
<keyword evidence="2" id="KW-0472">Membrane</keyword>